<keyword evidence="1" id="KW-0328">Glycosyltransferase</keyword>
<dbReference type="Proteomes" id="UP001174210">
    <property type="component" value="Unassembled WGS sequence"/>
</dbReference>
<dbReference type="Pfam" id="PF04041">
    <property type="entry name" value="Glyco_hydro_130"/>
    <property type="match status" value="1"/>
</dbReference>
<evidence type="ECO:0000256" key="3">
    <source>
        <dbReference type="ARBA" id="ARBA00024356"/>
    </source>
</evidence>
<dbReference type="PANTHER" id="PTHR34106">
    <property type="entry name" value="GLYCOSIDASE"/>
    <property type="match status" value="1"/>
</dbReference>
<keyword evidence="5" id="KW-1185">Reference proteome</keyword>
<dbReference type="PANTHER" id="PTHR34106:SF5">
    <property type="entry name" value="GLYCOSIDASE"/>
    <property type="match status" value="1"/>
</dbReference>
<dbReference type="InterPro" id="IPR007184">
    <property type="entry name" value="Mannoside_phosphorylase"/>
</dbReference>
<comment type="similarity">
    <text evidence="3">Belongs to the glycosyl hydrolase 130 family.</text>
</comment>
<keyword evidence="2" id="KW-0808">Transferase</keyword>
<reference evidence="4" key="1">
    <citation type="submission" date="2023-03" db="EMBL/GenBank/DDBJ databases">
        <title>MT1 and MT2 Draft Genomes of Novel Species.</title>
        <authorList>
            <person name="Venkateswaran K."/>
        </authorList>
    </citation>
    <scope>NUCLEOTIDE SEQUENCE</scope>
    <source>
        <strain evidence="4">F6_8S_P_1A</strain>
    </source>
</reference>
<dbReference type="RefSeq" id="WP_301216779.1">
    <property type="nucleotide sequence ID" value="NZ_JAROCB010000001.1"/>
</dbReference>
<accession>A0ABT8IUX0</accession>
<evidence type="ECO:0008006" key="6">
    <source>
        <dbReference type="Google" id="ProtNLM"/>
    </source>
</evidence>
<evidence type="ECO:0000313" key="4">
    <source>
        <dbReference type="EMBL" id="MDN4596591.1"/>
    </source>
</evidence>
<dbReference type="InterPro" id="IPR023296">
    <property type="entry name" value="Glyco_hydro_beta-prop_sf"/>
</dbReference>
<evidence type="ECO:0000313" key="5">
    <source>
        <dbReference type="Proteomes" id="UP001174210"/>
    </source>
</evidence>
<sequence length="342" mass="38014">MDDLLTPGLADHGALLASYREALAHTNALTDRISTDQFSAFYPERPEWAIGPFARNDALTFRLDGQWNDPTGIGWTSDSIFNPTLIERGDELHLFYRASPRKESTASRIGHAVRRDGAWHDSPANPIVYPTFENETLGCEDPKVYALDDGYVLFYNGIWRREDGSVAVDILHAVSDDLEHWDKRGLVVPYEVSEYWAKGAVLPRDERGRAARVGDDYLMFLSEGCGGRPTVGRSRNGLDWSFEVQPYLDLGPLGGSLFEVACAAVTGDHLVLDFFYADADGDFAAAQALYRLDEPFTQLALNRGGSLSWGGLQKLGGRWSFAQGWDAPAGTRELYFYQEVDA</sequence>
<organism evidence="4 5">
    <name type="scientific">Leifsonia virtsii</name>
    <dbReference type="NCBI Taxonomy" id="3035915"/>
    <lineage>
        <taxon>Bacteria</taxon>
        <taxon>Bacillati</taxon>
        <taxon>Actinomycetota</taxon>
        <taxon>Actinomycetes</taxon>
        <taxon>Micrococcales</taxon>
        <taxon>Microbacteriaceae</taxon>
        <taxon>Leifsonia</taxon>
    </lineage>
</organism>
<dbReference type="SUPFAM" id="SSF75005">
    <property type="entry name" value="Arabinanase/levansucrase/invertase"/>
    <property type="match status" value="1"/>
</dbReference>
<evidence type="ECO:0000256" key="1">
    <source>
        <dbReference type="ARBA" id="ARBA00022676"/>
    </source>
</evidence>
<protein>
    <recommendedName>
        <fullName evidence="6">Glycosyl hydrolase family 32 N-terminal domain-containing protein</fullName>
    </recommendedName>
</protein>
<gene>
    <name evidence="4" type="ORF">P5G59_05520</name>
</gene>
<evidence type="ECO:0000256" key="2">
    <source>
        <dbReference type="ARBA" id="ARBA00022679"/>
    </source>
</evidence>
<proteinExistence type="inferred from homology"/>
<name>A0ABT8IUX0_9MICO</name>
<dbReference type="Gene3D" id="2.115.10.20">
    <property type="entry name" value="Glycosyl hydrolase domain, family 43"/>
    <property type="match status" value="1"/>
</dbReference>
<dbReference type="EMBL" id="JAROCB010000001">
    <property type="protein sequence ID" value="MDN4596591.1"/>
    <property type="molecule type" value="Genomic_DNA"/>
</dbReference>
<comment type="caution">
    <text evidence="4">The sequence shown here is derived from an EMBL/GenBank/DDBJ whole genome shotgun (WGS) entry which is preliminary data.</text>
</comment>